<evidence type="ECO:0000259" key="10">
    <source>
        <dbReference type="Pfam" id="PF02880"/>
    </source>
</evidence>
<dbReference type="InterPro" id="IPR016055">
    <property type="entry name" value="A-D-PHexomutase_a/b/a-I/II/III"/>
</dbReference>
<comment type="cofactor">
    <cofactor evidence="1">
        <name>Mg(2+)</name>
        <dbReference type="ChEBI" id="CHEBI:18420"/>
    </cofactor>
</comment>
<evidence type="ECO:0000259" key="9">
    <source>
        <dbReference type="Pfam" id="PF02879"/>
    </source>
</evidence>
<dbReference type="PANTHER" id="PTHR45745:SF1">
    <property type="entry name" value="PHOSPHOGLUCOMUTASE 2B-RELATED"/>
    <property type="match status" value="1"/>
</dbReference>
<dbReference type="PANTHER" id="PTHR45745">
    <property type="entry name" value="PHOSPHOMANNOMUTASE 45A"/>
    <property type="match status" value="1"/>
</dbReference>
<keyword evidence="5 7" id="KW-0460">Magnesium</keyword>
<dbReference type="Pfam" id="PF02879">
    <property type="entry name" value="PGM_PMM_II"/>
    <property type="match status" value="1"/>
</dbReference>
<reference evidence="11 12" key="1">
    <citation type="submission" date="2024-09" db="EMBL/GenBank/DDBJ databases">
        <authorList>
            <person name="Sun Q."/>
            <person name="Mori K."/>
        </authorList>
    </citation>
    <scope>NUCLEOTIDE SEQUENCE [LARGE SCALE GENOMIC DNA]</scope>
    <source>
        <strain evidence="11 12">NCAIM B.02604</strain>
    </source>
</reference>
<evidence type="ECO:0000256" key="4">
    <source>
        <dbReference type="ARBA" id="ARBA00022723"/>
    </source>
</evidence>
<feature type="domain" description="Alpha-D-phosphohexomutase alpha/beta/alpha" evidence="10">
    <location>
        <begin position="321"/>
        <end position="433"/>
    </location>
</feature>
<dbReference type="Proteomes" id="UP001589862">
    <property type="component" value="Unassembled WGS sequence"/>
</dbReference>
<dbReference type="SUPFAM" id="SSF55957">
    <property type="entry name" value="Phosphoglucomutase, C-terminal domain"/>
    <property type="match status" value="1"/>
</dbReference>
<keyword evidence="3" id="KW-0597">Phosphoprotein</keyword>
<proteinExistence type="inferred from homology"/>
<evidence type="ECO:0000259" key="8">
    <source>
        <dbReference type="Pfam" id="PF02878"/>
    </source>
</evidence>
<evidence type="ECO:0000256" key="1">
    <source>
        <dbReference type="ARBA" id="ARBA00001946"/>
    </source>
</evidence>
<dbReference type="InterPro" id="IPR005844">
    <property type="entry name" value="A-D-PHexomutase_a/b/a-I"/>
</dbReference>
<dbReference type="CDD" id="cd05799">
    <property type="entry name" value="PGM2"/>
    <property type="match status" value="1"/>
</dbReference>
<dbReference type="SUPFAM" id="SSF53738">
    <property type="entry name" value="Phosphoglucomutase, first 3 domains"/>
    <property type="match status" value="3"/>
</dbReference>
<name>A0ABV6PAC0_9MICC</name>
<evidence type="ECO:0000256" key="7">
    <source>
        <dbReference type="RuleBase" id="RU004326"/>
    </source>
</evidence>
<dbReference type="Pfam" id="PF02880">
    <property type="entry name" value="PGM_PMM_III"/>
    <property type="match status" value="1"/>
</dbReference>
<feature type="domain" description="Alpha-D-phosphohexomutase alpha/beta/alpha" evidence="9">
    <location>
        <begin position="210"/>
        <end position="314"/>
    </location>
</feature>
<dbReference type="Pfam" id="PF02878">
    <property type="entry name" value="PGM_PMM_I"/>
    <property type="match status" value="1"/>
</dbReference>
<evidence type="ECO:0000256" key="6">
    <source>
        <dbReference type="ARBA" id="ARBA00023235"/>
    </source>
</evidence>
<dbReference type="PROSITE" id="PS00710">
    <property type="entry name" value="PGM_PMM"/>
    <property type="match status" value="1"/>
</dbReference>
<evidence type="ECO:0000256" key="5">
    <source>
        <dbReference type="ARBA" id="ARBA00022842"/>
    </source>
</evidence>
<dbReference type="InterPro" id="IPR016066">
    <property type="entry name" value="A-D-PHexomutase_CS"/>
</dbReference>
<keyword evidence="6" id="KW-0413">Isomerase</keyword>
<keyword evidence="4 7" id="KW-0479">Metal-binding</keyword>
<evidence type="ECO:0000313" key="11">
    <source>
        <dbReference type="EMBL" id="MFC0582065.1"/>
    </source>
</evidence>
<dbReference type="RefSeq" id="WP_377458947.1">
    <property type="nucleotide sequence ID" value="NZ_JBHLUB010000028.1"/>
</dbReference>
<comment type="caution">
    <text evidence="11">The sequence shown here is derived from an EMBL/GenBank/DDBJ whole genome shotgun (WGS) entry which is preliminary data.</text>
</comment>
<evidence type="ECO:0000256" key="2">
    <source>
        <dbReference type="ARBA" id="ARBA00010231"/>
    </source>
</evidence>
<gene>
    <name evidence="11" type="ORF">ACFFFR_06670</name>
</gene>
<evidence type="ECO:0000313" key="12">
    <source>
        <dbReference type="Proteomes" id="UP001589862"/>
    </source>
</evidence>
<comment type="similarity">
    <text evidence="2 7">Belongs to the phosphohexose mutase family.</text>
</comment>
<evidence type="ECO:0000256" key="3">
    <source>
        <dbReference type="ARBA" id="ARBA00022553"/>
    </source>
</evidence>
<sequence length="551" mass="58821">MSADTALDMQLVQRWMAQDPDPVTVAALQELLDTNDQAQLQELFAGRLEFGTAGLRAEVGPGPLRMNRLVVAQTAAGINAWLAERIDGPANIVVGFDARLSSAGFAETVSGICAAAGHHVRTYSAPIPTPVLAYAVNRHNADVGIMITASHNPAADNGLKVYLGGRLGNGAQLNAPHDQEIAAAILAVAEQDLPDSSDVPTPEDPAELIDQYAHELATKMATPNGDLPFVYTAMHGVGYRAFAAALAKSVFSGLIPVPEQLHPDGNFPTTSFPNPELPGVLDLAISVADQAKIPMVLAHDPDADRCAVAFRDTDGQYRQLTGDQTGMLIAGWLVDTEQATAGDVFALSLVSHSALPALGAAHGIEVNRTLTGFKWIAATDNLRYGYEEAIGFCLFPNIVRDKDGISAALALVEIYHWLYERETNAFEYLDQLARRYGHTHSAQLTLPLAAADQASDITGGLLRRLEQLADLPVRLAYDLRSPASGLPPTPGILLEAGDESLGARVIMRPSGTEPKLKIYLHTWAPAEGRSSNLLNVLTDQMTTILETEGAQ</sequence>
<organism evidence="11 12">
    <name type="scientific">Micrococcoides hystricis</name>
    <dbReference type="NCBI Taxonomy" id="1572761"/>
    <lineage>
        <taxon>Bacteria</taxon>
        <taxon>Bacillati</taxon>
        <taxon>Actinomycetota</taxon>
        <taxon>Actinomycetes</taxon>
        <taxon>Micrococcales</taxon>
        <taxon>Micrococcaceae</taxon>
        <taxon>Micrococcoides</taxon>
    </lineage>
</organism>
<dbReference type="Gene3D" id="3.40.120.10">
    <property type="entry name" value="Alpha-D-Glucose-1,6-Bisphosphate, subunit A, domain 3"/>
    <property type="match status" value="3"/>
</dbReference>
<feature type="domain" description="Alpha-D-phosphohexomutase alpha/beta/alpha" evidence="8">
    <location>
        <begin position="48"/>
        <end position="189"/>
    </location>
</feature>
<dbReference type="EMBL" id="JBHLUB010000028">
    <property type="protein sequence ID" value="MFC0582065.1"/>
    <property type="molecule type" value="Genomic_DNA"/>
</dbReference>
<dbReference type="InterPro" id="IPR005846">
    <property type="entry name" value="A-D-PHexomutase_a/b/a-III"/>
</dbReference>
<dbReference type="InterPro" id="IPR005845">
    <property type="entry name" value="A-D-PHexomutase_a/b/a-II"/>
</dbReference>
<keyword evidence="12" id="KW-1185">Reference proteome</keyword>
<dbReference type="InterPro" id="IPR036900">
    <property type="entry name" value="A-D-PHexomutase_C_sf"/>
</dbReference>
<accession>A0ABV6PAC0</accession>
<protein>
    <submittedName>
        <fullName evidence="11">Phospho-sugar mutase</fullName>
    </submittedName>
</protein>